<organism evidence="1 2">
    <name type="scientific">Caenorhabditis nigoni</name>
    <dbReference type="NCBI Taxonomy" id="1611254"/>
    <lineage>
        <taxon>Eukaryota</taxon>
        <taxon>Metazoa</taxon>
        <taxon>Ecdysozoa</taxon>
        <taxon>Nematoda</taxon>
        <taxon>Chromadorea</taxon>
        <taxon>Rhabditida</taxon>
        <taxon>Rhabditina</taxon>
        <taxon>Rhabditomorpha</taxon>
        <taxon>Rhabditoidea</taxon>
        <taxon>Rhabditidae</taxon>
        <taxon>Peloderinae</taxon>
        <taxon>Caenorhabditis</taxon>
    </lineage>
</organism>
<dbReference type="AlphaFoldDB" id="A0A2G5TM28"/>
<accession>A0A2G5TM28</accession>
<protein>
    <submittedName>
        <fullName evidence="1">Uncharacterized protein</fullName>
    </submittedName>
</protein>
<dbReference type="Proteomes" id="UP000230233">
    <property type="component" value="Chromosome V"/>
</dbReference>
<comment type="caution">
    <text evidence="1">The sequence shown here is derived from an EMBL/GenBank/DDBJ whole genome shotgun (WGS) entry which is preliminary data.</text>
</comment>
<reference evidence="2" key="1">
    <citation type="submission" date="2017-10" db="EMBL/GenBank/DDBJ databases">
        <title>Rapid genome shrinkage in a self-fertile nematode reveals novel sperm competition proteins.</title>
        <authorList>
            <person name="Yin D."/>
            <person name="Schwarz E.M."/>
            <person name="Thomas C.G."/>
            <person name="Felde R.L."/>
            <person name="Korf I.F."/>
            <person name="Cutter A.D."/>
            <person name="Schartner C.M."/>
            <person name="Ralston E.J."/>
            <person name="Meyer B.J."/>
            <person name="Haag E.S."/>
        </authorList>
    </citation>
    <scope>NUCLEOTIDE SEQUENCE [LARGE SCALE GENOMIC DNA]</scope>
    <source>
        <strain evidence="2">JU1422</strain>
    </source>
</reference>
<sequence length="116" mass="11718">MHYSLATGAVGVVADSDSSVVSIAFSSGTVAAPSSDLRFLVSSAGSWEAGRLVGRRTMLVMSLVSSPLNFEMFAATSSRSFLTVSLSFSVCSADARASTTKASSSGMTASSSSISA</sequence>
<keyword evidence="2" id="KW-1185">Reference proteome</keyword>
<gene>
    <name evidence="1" type="primary">Cnig_chr_V.g20297</name>
    <name evidence="1" type="ORF">B9Z55_020297</name>
</gene>
<dbReference type="EMBL" id="PDUG01000005">
    <property type="protein sequence ID" value="PIC28344.1"/>
    <property type="molecule type" value="Genomic_DNA"/>
</dbReference>
<evidence type="ECO:0000313" key="2">
    <source>
        <dbReference type="Proteomes" id="UP000230233"/>
    </source>
</evidence>
<proteinExistence type="predicted"/>
<name>A0A2G5TM28_9PELO</name>
<evidence type="ECO:0000313" key="1">
    <source>
        <dbReference type="EMBL" id="PIC28344.1"/>
    </source>
</evidence>